<dbReference type="PANTHER" id="PTHR38785">
    <property type="entry name" value="HOMOLOG OF VIRK"/>
    <property type="match status" value="1"/>
</dbReference>
<dbReference type="GO" id="GO:0006974">
    <property type="term" value="P:DNA damage response"/>
    <property type="evidence" value="ECO:0007669"/>
    <property type="project" value="TreeGrafter"/>
</dbReference>
<feature type="compositionally biased region" description="Polar residues" evidence="1">
    <location>
        <begin position="339"/>
        <end position="358"/>
    </location>
</feature>
<dbReference type="InterPro" id="IPR007488">
    <property type="entry name" value="DUF535"/>
</dbReference>
<protein>
    <submittedName>
        <fullName evidence="2">VirK/YbjX family protein</fullName>
    </submittedName>
</protein>
<accession>A0A9X1VYU7</accession>
<keyword evidence="3" id="KW-1185">Reference proteome</keyword>
<dbReference type="AlphaFoldDB" id="A0A9X1VYU7"/>
<comment type="caution">
    <text evidence="2">The sequence shown here is derived from an EMBL/GenBank/DDBJ whole genome shotgun (WGS) entry which is preliminary data.</text>
</comment>
<proteinExistence type="predicted"/>
<dbReference type="Proteomes" id="UP001139447">
    <property type="component" value="Unassembled WGS sequence"/>
</dbReference>
<dbReference type="Pfam" id="PF04393">
    <property type="entry name" value="DUF535"/>
    <property type="match status" value="1"/>
</dbReference>
<organism evidence="2 3">
    <name type="scientific">Variovorax terrae</name>
    <dbReference type="NCBI Taxonomy" id="2923278"/>
    <lineage>
        <taxon>Bacteria</taxon>
        <taxon>Pseudomonadati</taxon>
        <taxon>Pseudomonadota</taxon>
        <taxon>Betaproteobacteria</taxon>
        <taxon>Burkholderiales</taxon>
        <taxon>Comamonadaceae</taxon>
        <taxon>Variovorax</taxon>
    </lineage>
</organism>
<dbReference type="EMBL" id="JALGBI010000002">
    <property type="protein sequence ID" value="MCJ0764684.1"/>
    <property type="molecule type" value="Genomic_DNA"/>
</dbReference>
<dbReference type="PANTHER" id="PTHR38785:SF1">
    <property type="entry name" value="HOMOLOG OF VIRK"/>
    <property type="match status" value="1"/>
</dbReference>
<evidence type="ECO:0000313" key="3">
    <source>
        <dbReference type="Proteomes" id="UP001139447"/>
    </source>
</evidence>
<name>A0A9X1VYU7_9BURK</name>
<evidence type="ECO:0000256" key="1">
    <source>
        <dbReference type="SAM" id="MobiDB-lite"/>
    </source>
</evidence>
<dbReference type="RefSeq" id="WP_243307595.1">
    <property type="nucleotide sequence ID" value="NZ_JALGBI010000002.1"/>
</dbReference>
<gene>
    <name evidence="2" type="ORF">MMF98_15810</name>
</gene>
<sequence length="369" mass="40416">MNPADAAATDSKPPGLGRSLSWAWQAPPAGGVSRLNLTWRLLKAQLRSNLALRRWMAVVHEHHERGLMPDLPAEFLRAVRPDVNRGVSLPQRITHLIDHADWLETAFQPAALQQLAAGQPVVLAELPSSGHDPLRLQLQRAAPHSLEGDLLLTLTTLPDDGRAVDLAALAFSCFRIQGQPCLAIGGLRGPRQPGGRLSPEDLLRALRGWRTPVFLVRVMQSLAQFWNLPLVGLDPAWHSLQAGGRLPRDAGRRELAQRIADSHNALWEHFGAKHGAEGWRVLSRESDDALAATASSADKRARQARRADYWIRVNTRLSRGLGEVLLRPGRHASLHGMTESHTIQDNPFTRSGAPSSVLDSGPGELIGRL</sequence>
<reference evidence="2" key="1">
    <citation type="submission" date="2022-03" db="EMBL/GenBank/DDBJ databases">
        <authorList>
            <person name="Woo C.Y."/>
        </authorList>
    </citation>
    <scope>NUCLEOTIDE SEQUENCE</scope>
    <source>
        <strain evidence="2">CYS-02</strain>
    </source>
</reference>
<feature type="region of interest" description="Disordered" evidence="1">
    <location>
        <begin position="335"/>
        <end position="369"/>
    </location>
</feature>
<evidence type="ECO:0000313" key="2">
    <source>
        <dbReference type="EMBL" id="MCJ0764684.1"/>
    </source>
</evidence>